<dbReference type="OrthoDB" id="4550778at2"/>
<dbReference type="Proteomes" id="UP000305921">
    <property type="component" value="Unassembled WGS sequence"/>
</dbReference>
<gene>
    <name evidence="1" type="ORF">FEF34_07215</name>
</gene>
<proteinExistence type="predicted"/>
<name>A0A5R9DZ96_9ACTN</name>
<dbReference type="AlphaFoldDB" id="A0A5R9DZ96"/>
<sequence length="311" mass="32699">MSDNRESLHRAGHGVLSLALAQCRTDRTTTALRVRGRPGGVFHLQQGSVVAVESPGAPGVEALLLRSGRVSEAGWAELFPSRTAPENPDAGLIARGHIGAAELQVVIAMALQDAVFAVVAGDMTDCAAAHDGPEVPVARGEDPLRLLDTAARKLAGLAALPCAVLPDRERVVAGHGVSGAAEELAPHRREILFLADGRRTPRDIAFALGRGVYGVTVEVSRMLGEGLLERATHGAEAIGVPKVWAERAPVPRSAAAPGNVVHGVEALPRRTPGASGFRSKTLVAEESAASWKGLFRFRSRTREAEFRVADS</sequence>
<reference evidence="1 2" key="1">
    <citation type="submission" date="2019-05" db="EMBL/GenBank/DDBJ databases">
        <title>Streptomyces marianii sp. nov., a novel marine actinomycete from southern coast of India.</title>
        <authorList>
            <person name="Iniyan A.M."/>
            <person name="Wink J."/>
            <person name="Ramprasad E."/>
            <person name="Ramana C.V."/>
            <person name="Bunk B."/>
            <person name="Sproer C."/>
            <person name="Joseph F.-J.R.S."/>
            <person name="Vincent S.G.P."/>
        </authorList>
    </citation>
    <scope>NUCLEOTIDE SEQUENCE [LARGE SCALE GENOMIC DNA]</scope>
    <source>
        <strain evidence="1 2">ICN19</strain>
    </source>
</reference>
<protein>
    <submittedName>
        <fullName evidence="1">MarR family transcriptional regulator</fullName>
    </submittedName>
</protein>
<dbReference type="EMBL" id="VAWE01000001">
    <property type="protein sequence ID" value="TLQ42968.1"/>
    <property type="molecule type" value="Genomic_DNA"/>
</dbReference>
<evidence type="ECO:0000313" key="1">
    <source>
        <dbReference type="EMBL" id="TLQ42968.1"/>
    </source>
</evidence>
<comment type="caution">
    <text evidence="1">The sequence shown here is derived from an EMBL/GenBank/DDBJ whole genome shotgun (WGS) entry which is preliminary data.</text>
</comment>
<accession>A0A5R9DZ96</accession>
<evidence type="ECO:0000313" key="2">
    <source>
        <dbReference type="Proteomes" id="UP000305921"/>
    </source>
</evidence>
<organism evidence="1 2">
    <name type="scientific">Streptomyces marianii</name>
    <dbReference type="NCBI Taxonomy" id="1817406"/>
    <lineage>
        <taxon>Bacteria</taxon>
        <taxon>Bacillati</taxon>
        <taxon>Actinomycetota</taxon>
        <taxon>Actinomycetes</taxon>
        <taxon>Kitasatosporales</taxon>
        <taxon>Streptomycetaceae</taxon>
        <taxon>Streptomyces</taxon>
    </lineage>
</organism>
<keyword evidence="2" id="KW-1185">Reference proteome</keyword>